<evidence type="ECO:0000313" key="1">
    <source>
        <dbReference type="EMBL" id="KAJ8772782.1"/>
    </source>
</evidence>
<evidence type="ECO:0000313" key="2">
    <source>
        <dbReference type="Proteomes" id="UP001159364"/>
    </source>
</evidence>
<keyword evidence="2" id="KW-1185">Reference proteome</keyword>
<dbReference type="AlphaFoldDB" id="A0AAV8U0H7"/>
<proteinExistence type="predicted"/>
<reference evidence="1 2" key="1">
    <citation type="submission" date="2021-09" db="EMBL/GenBank/DDBJ databases">
        <title>Genomic insights and catalytic innovation underlie evolution of tropane alkaloids biosynthesis.</title>
        <authorList>
            <person name="Wang Y.-J."/>
            <person name="Tian T."/>
            <person name="Huang J.-P."/>
            <person name="Huang S.-X."/>
        </authorList>
    </citation>
    <scope>NUCLEOTIDE SEQUENCE [LARGE SCALE GENOMIC DNA]</scope>
    <source>
        <strain evidence="1">KIB-2018</strain>
        <tissue evidence="1">Leaf</tissue>
    </source>
</reference>
<dbReference type="EMBL" id="JAIWQS010000002">
    <property type="protein sequence ID" value="KAJ8772782.1"/>
    <property type="molecule type" value="Genomic_DNA"/>
</dbReference>
<organism evidence="1 2">
    <name type="scientific">Erythroxylum novogranatense</name>
    <dbReference type="NCBI Taxonomy" id="1862640"/>
    <lineage>
        <taxon>Eukaryota</taxon>
        <taxon>Viridiplantae</taxon>
        <taxon>Streptophyta</taxon>
        <taxon>Embryophyta</taxon>
        <taxon>Tracheophyta</taxon>
        <taxon>Spermatophyta</taxon>
        <taxon>Magnoliopsida</taxon>
        <taxon>eudicotyledons</taxon>
        <taxon>Gunneridae</taxon>
        <taxon>Pentapetalae</taxon>
        <taxon>rosids</taxon>
        <taxon>fabids</taxon>
        <taxon>Malpighiales</taxon>
        <taxon>Erythroxylaceae</taxon>
        <taxon>Erythroxylum</taxon>
    </lineage>
</organism>
<gene>
    <name evidence="1" type="ORF">K2173_027959</name>
</gene>
<accession>A0AAV8U0H7</accession>
<sequence>MALTRTPLLCTLYLKERRSRRDDWVSPKSISVLCNFYAKIRQEIHVTLYSNDNRKLGKKLTDQIDLVGLTSLWDKRGCVVCSFRQKRGGAKGNMKRKKGVSRKRIGDAIIKVSCKNQLTLIVRELNFSFSDPFSPSKP</sequence>
<dbReference type="Proteomes" id="UP001159364">
    <property type="component" value="Linkage Group LG02"/>
</dbReference>
<name>A0AAV8U0H7_9ROSI</name>
<comment type="caution">
    <text evidence="1">The sequence shown here is derived from an EMBL/GenBank/DDBJ whole genome shotgun (WGS) entry which is preliminary data.</text>
</comment>
<protein>
    <submittedName>
        <fullName evidence="1">Uncharacterized protein</fullName>
    </submittedName>
</protein>